<keyword evidence="7" id="KW-1185">Reference proteome</keyword>
<dbReference type="PANTHER" id="PTHR37306">
    <property type="entry name" value="COLICIN V PRODUCTION PROTEIN"/>
    <property type="match status" value="1"/>
</dbReference>
<dbReference type="RefSeq" id="WP_013843831.1">
    <property type="nucleotide sequence ID" value="NC_015589.1"/>
</dbReference>
<evidence type="ECO:0000256" key="2">
    <source>
        <dbReference type="ARBA" id="ARBA00022692"/>
    </source>
</evidence>
<dbReference type="KEGG" id="dru:Desru_3886"/>
<evidence type="ECO:0000256" key="1">
    <source>
        <dbReference type="ARBA" id="ARBA00004141"/>
    </source>
</evidence>
<dbReference type="EMBL" id="CP002780">
    <property type="protein sequence ID" value="AEG62086.1"/>
    <property type="molecule type" value="Genomic_DNA"/>
</dbReference>
<evidence type="ECO:0000256" key="4">
    <source>
        <dbReference type="ARBA" id="ARBA00023136"/>
    </source>
</evidence>
<dbReference type="STRING" id="696281.Desru_3886"/>
<sequence>MINWLDLVFLFIIILFGLRGGSSGLFTGIINIAGLIGSFWAASHYYTQVARWLADEWGWADSLASLIKPLVKLPEPFNNPEVLSLPVKLLNQISGQIPLPSPWPDIIGYLNQLGPNRSVGEAMNLLLAQGLLKMMVFIGIFLVARAALKFIGAIFIGILSFTPLGPVNRLGGLGLGLAAGIILVGILITILVPLQIPLALMGAQGVLSTLNEGIRTSIIINTFSPLVKEWKVIPNLFPELNANFLKQYFHFGTEV</sequence>
<name>F6DRE7_DESRL</name>
<dbReference type="OrthoDB" id="1786831at2"/>
<dbReference type="HOGENOM" id="CLU_1088720_0_0_9"/>
<keyword evidence="2 5" id="KW-0812">Transmembrane</keyword>
<feature type="transmembrane region" description="Helical" evidence="5">
    <location>
        <begin position="7"/>
        <end position="40"/>
    </location>
</feature>
<dbReference type="InterPro" id="IPR003825">
    <property type="entry name" value="Colicin-V_CvpA"/>
</dbReference>
<comment type="subcellular location">
    <subcellularLocation>
        <location evidence="1">Membrane</location>
        <topology evidence="1">Multi-pass membrane protein</topology>
    </subcellularLocation>
</comment>
<dbReference type="GO" id="GO:0009403">
    <property type="term" value="P:toxin biosynthetic process"/>
    <property type="evidence" value="ECO:0007669"/>
    <property type="project" value="InterPro"/>
</dbReference>
<keyword evidence="3 5" id="KW-1133">Transmembrane helix</keyword>
<evidence type="ECO:0000313" key="6">
    <source>
        <dbReference type="EMBL" id="AEG62086.1"/>
    </source>
</evidence>
<organism evidence="6 7">
    <name type="scientific">Desulforamulus ruminis (strain ATCC 23193 / DSM 2154 / NCIMB 8452 / DL)</name>
    <name type="common">Desulfotomaculum ruminis</name>
    <dbReference type="NCBI Taxonomy" id="696281"/>
    <lineage>
        <taxon>Bacteria</taxon>
        <taxon>Bacillati</taxon>
        <taxon>Bacillota</taxon>
        <taxon>Clostridia</taxon>
        <taxon>Eubacteriales</taxon>
        <taxon>Peptococcaceae</taxon>
        <taxon>Desulforamulus</taxon>
    </lineage>
</organism>
<dbReference type="AlphaFoldDB" id="F6DRE7"/>
<dbReference type="eggNOG" id="COG1286">
    <property type="taxonomic scope" value="Bacteria"/>
</dbReference>
<dbReference type="Pfam" id="PF02674">
    <property type="entry name" value="Colicin_V"/>
    <property type="match status" value="2"/>
</dbReference>
<dbReference type="GO" id="GO:0016020">
    <property type="term" value="C:membrane"/>
    <property type="evidence" value="ECO:0007669"/>
    <property type="project" value="UniProtKB-SubCell"/>
</dbReference>
<evidence type="ECO:0000313" key="7">
    <source>
        <dbReference type="Proteomes" id="UP000009234"/>
    </source>
</evidence>
<dbReference type="PANTHER" id="PTHR37306:SF1">
    <property type="entry name" value="COLICIN V PRODUCTION PROTEIN"/>
    <property type="match status" value="1"/>
</dbReference>
<keyword evidence="4 5" id="KW-0472">Membrane</keyword>
<reference evidence="7" key="1">
    <citation type="submission" date="2011-05" db="EMBL/GenBank/DDBJ databases">
        <title>Complete sequence of Desulfotomaculum ruminis DSM 2154.</title>
        <authorList>
            <person name="Lucas S."/>
            <person name="Copeland A."/>
            <person name="Lapidus A."/>
            <person name="Cheng J.-F."/>
            <person name="Goodwin L."/>
            <person name="Pitluck S."/>
            <person name="Lu M."/>
            <person name="Detter J.C."/>
            <person name="Han C."/>
            <person name="Tapia R."/>
            <person name="Land M."/>
            <person name="Hauser L."/>
            <person name="Kyrpides N."/>
            <person name="Ivanova N."/>
            <person name="Mikhailova N."/>
            <person name="Pagani I."/>
            <person name="Stams A.J.M."/>
            <person name="Plugge C.M."/>
            <person name="Muyzer G."/>
            <person name="Kuever J."/>
            <person name="Parshina S.N."/>
            <person name="Ivanova A.E."/>
            <person name="Nazina T.N."/>
            <person name="Brambilla E."/>
            <person name="Spring S."/>
            <person name="Klenk H.-P."/>
            <person name="Woyke T."/>
        </authorList>
    </citation>
    <scope>NUCLEOTIDE SEQUENCE [LARGE SCALE GENOMIC DNA]</scope>
    <source>
        <strain evidence="7">ATCC 23193 / DSM 2154 / NCIB 8452 / DL</strain>
    </source>
</reference>
<feature type="transmembrane region" description="Helical" evidence="5">
    <location>
        <begin position="173"/>
        <end position="194"/>
    </location>
</feature>
<gene>
    <name evidence="6" type="ordered locus">Desru_3886</name>
</gene>
<proteinExistence type="predicted"/>
<reference evidence="6 7" key="2">
    <citation type="journal article" date="2012" name="Stand. Genomic Sci.">
        <title>Complete genome sequence of the sulfate-reducing firmicute Desulfotomaculum ruminis type strain (DL(T)).</title>
        <authorList>
            <person name="Spring S."/>
            <person name="Visser M."/>
            <person name="Lu M."/>
            <person name="Copeland A."/>
            <person name="Lapidus A."/>
            <person name="Lucas S."/>
            <person name="Cheng J.F."/>
            <person name="Han C."/>
            <person name="Tapia R."/>
            <person name="Goodwin L.A."/>
            <person name="Pitluck S."/>
            <person name="Ivanova N."/>
            <person name="Land M."/>
            <person name="Hauser L."/>
            <person name="Larimer F."/>
            <person name="Rohde M."/>
            <person name="Goker M."/>
            <person name="Detter J.C."/>
            <person name="Kyrpides N.C."/>
            <person name="Woyke T."/>
            <person name="Schaap P.J."/>
            <person name="Plugge C.M."/>
            <person name="Muyzer G."/>
            <person name="Kuever J."/>
            <person name="Pereira I.A."/>
            <person name="Parshina S.N."/>
            <person name="Bernier-Latmani R."/>
            <person name="Stams A.J."/>
            <person name="Klenk H.P."/>
        </authorList>
    </citation>
    <scope>NUCLEOTIDE SEQUENCE [LARGE SCALE GENOMIC DNA]</scope>
    <source>
        <strain evidence="7">ATCC 23193 / DSM 2154 / NCIB 8452 / DL</strain>
    </source>
</reference>
<accession>F6DRE7</accession>
<dbReference type="Proteomes" id="UP000009234">
    <property type="component" value="Chromosome"/>
</dbReference>
<evidence type="ECO:0000256" key="5">
    <source>
        <dbReference type="SAM" id="Phobius"/>
    </source>
</evidence>
<evidence type="ECO:0000256" key="3">
    <source>
        <dbReference type="ARBA" id="ARBA00022989"/>
    </source>
</evidence>
<protein>
    <submittedName>
        <fullName evidence="6">Colicin V production protein</fullName>
    </submittedName>
</protein>